<dbReference type="InterPro" id="IPR041268">
    <property type="entry name" value="HU-CCDC81_bac_2"/>
</dbReference>
<dbReference type="Gene3D" id="3.30.70.1070">
    <property type="entry name" value="Sporulation related repeat"/>
    <property type="match status" value="1"/>
</dbReference>
<dbReference type="RefSeq" id="WP_279449821.1">
    <property type="nucleotide sequence ID" value="NZ_CP122379.1"/>
</dbReference>
<dbReference type="Pfam" id="PF18175">
    <property type="entry name" value="HU-CCDC81_bac_2"/>
    <property type="match status" value="1"/>
</dbReference>
<dbReference type="EMBL" id="CP122379">
    <property type="protein sequence ID" value="WGF93694.1"/>
    <property type="molecule type" value="Genomic_DNA"/>
</dbReference>
<dbReference type="Pfam" id="PF18174">
    <property type="entry name" value="HU-CCDC81_bac_1"/>
    <property type="match status" value="1"/>
</dbReference>
<gene>
    <name evidence="2" type="ORF">QCQ61_05755</name>
</gene>
<accession>A0ABY8KWA6</accession>
<dbReference type="InterPro" id="IPR007730">
    <property type="entry name" value="SPOR-like_dom"/>
</dbReference>
<reference evidence="2 3" key="1">
    <citation type="submission" date="2023-04" db="EMBL/GenBank/DDBJ databases">
        <title>Taxonomic identification of the Arctic strain Aequorivita sp. nov. and transcriptomic analysis in response to temperature stress.</title>
        <authorList>
            <person name="Liu W."/>
            <person name="Cong B."/>
            <person name="Lin J."/>
        </authorList>
    </citation>
    <scope>NUCLEOTIDE SEQUENCE [LARGE SCALE GENOMIC DNA]</scope>
    <source>
        <strain evidence="2 3">Ant34-E75</strain>
    </source>
</reference>
<keyword evidence="3" id="KW-1185">Reference proteome</keyword>
<evidence type="ECO:0000259" key="1">
    <source>
        <dbReference type="PROSITE" id="PS51724"/>
    </source>
</evidence>
<dbReference type="Pfam" id="PF05036">
    <property type="entry name" value="SPOR"/>
    <property type="match status" value="1"/>
</dbReference>
<dbReference type="PROSITE" id="PS51724">
    <property type="entry name" value="SPOR"/>
    <property type="match status" value="1"/>
</dbReference>
<dbReference type="InterPro" id="IPR036680">
    <property type="entry name" value="SPOR-like_sf"/>
</dbReference>
<dbReference type="SUPFAM" id="SSF110997">
    <property type="entry name" value="Sporulation related repeat"/>
    <property type="match status" value="1"/>
</dbReference>
<feature type="domain" description="SPOR" evidence="1">
    <location>
        <begin position="238"/>
        <end position="315"/>
    </location>
</feature>
<name>A0ABY8KWA6_9FLAO</name>
<dbReference type="InterPro" id="IPR040495">
    <property type="entry name" value="HU-CCDC81_bac_1"/>
</dbReference>
<evidence type="ECO:0000313" key="3">
    <source>
        <dbReference type="Proteomes" id="UP001238523"/>
    </source>
</evidence>
<dbReference type="Proteomes" id="UP001238523">
    <property type="component" value="Chromosome"/>
</dbReference>
<proteinExistence type="predicted"/>
<evidence type="ECO:0000313" key="2">
    <source>
        <dbReference type="EMBL" id="WGF93694.1"/>
    </source>
</evidence>
<organism evidence="2 3">
    <name type="scientific">Aequorivita marisscotiae</name>
    <dbReference type="NCBI Taxonomy" id="3040348"/>
    <lineage>
        <taxon>Bacteria</taxon>
        <taxon>Pseudomonadati</taxon>
        <taxon>Bacteroidota</taxon>
        <taxon>Flavobacteriia</taxon>
        <taxon>Flavobacteriales</taxon>
        <taxon>Flavobacteriaceae</taxon>
        <taxon>Aequorivita</taxon>
    </lineage>
</organism>
<sequence>MAKFVIMQLTTYISDLLYRYECVIIPGFGAFLTRYKSAHIDEVSNTFNPPSKIVSFNKQLQANDGLFANYVASVEKCSYETALQRIRNFTAQITRDLYEGKTVSFKNIGEFSLNDEKLLQFEPFTQHNYSTSAFGLSSFVSPKINRETYKETVSDLEEKAAIHFTPERREAKPYLKYAAIAIIALSALGFGGMKVYENQVQQFNYAEREKANSLVENQIQEATFIIENPLPVLSLQVPKHTGMYHLVAGAYRMEANASKKVAQLREKGYSPLKMDANRYGLHQVLYASFDDKLEAQRKLLEIQKTENADAWLLVQEIK</sequence>
<protein>
    <submittedName>
        <fullName evidence="2">SPOR domain-containing protein</fullName>
    </submittedName>
</protein>